<feature type="region of interest" description="Disordered" evidence="1">
    <location>
        <begin position="82"/>
        <end position="112"/>
    </location>
</feature>
<feature type="compositionally biased region" description="Low complexity" evidence="1">
    <location>
        <begin position="30"/>
        <end position="44"/>
    </location>
</feature>
<feature type="compositionally biased region" description="Polar residues" evidence="1">
    <location>
        <begin position="1"/>
        <end position="11"/>
    </location>
</feature>
<evidence type="ECO:0000313" key="2">
    <source>
        <dbReference type="EMBL" id="RPA83073.1"/>
    </source>
</evidence>
<feature type="region of interest" description="Disordered" evidence="1">
    <location>
        <begin position="288"/>
        <end position="390"/>
    </location>
</feature>
<feature type="compositionally biased region" description="Polar residues" evidence="1">
    <location>
        <begin position="744"/>
        <end position="764"/>
    </location>
</feature>
<keyword evidence="3" id="KW-1185">Reference proteome</keyword>
<sequence length="852" mass="94798">MSVASLATVSQPKRPHRSHSGASHPSFDIQRSQSPTPSSSRPSSVTGRPATDFQEIALRPAPVPVYTGRLKNRAASNIVIPVYPGAHPRPTPPPRSYSGSHGFRNSKSRLHDEAQFISGSGRYTGDNPRYDEAISKLLTKRSARTQPQSVPGAIFRPRHSSPTHAASSKSPPIQHQHPHQHHQHHQPHQHHQHHPRRRIRDSDPPKTSSSVSVEEYEQEERPASVPPQQVPLDRHRSQSNISQDSEQQDISVLYALAGAFLAANPASEEMPIKKHNRVVQPLNESWEELSRVKPDTPAPSEVGSSRTRADSTEETRPEVTVLRRTFSVPPVDIRSASNRHLKRSKSIGPRNGSGPTRKENRSHAGYPHKRKSSPYGPHYSESRRPPAKGILRHPVASSKRFGTRARFDEGHLLQNTVNSRPRKIMRDLEPDEIRSVQKAKLAGHPMELRQRAHRSNADPVASPWAQAREEDARRAYYRPEEVNDARRAHYRPEEVEDARRAYYRPEEVEDELPSYSQGVDGHYEDYTEYEALQDEQEDIPQQPLTPLEESSPIPVDSMVEDDEDASFIDESVATEHQTMIEQALENDKDVSQSLSDNEAADDSLIAPEEKPTVIQEGHALSEVGTIQTPPTPPASNPTQVATIEEQPEKIHDAVIVLKEKMNTTKHREAKVPPFASGKPLFNLLPISFYDPQVAQPSSSPPCGARSGNIWRRARVYLCMGRKRQVDALDELDAQQSSQSNISSGKGSPTGNPSTPAASSESTISQVRAALEDSCEGDLSDDLVDFEDLSYAPEIGVGSLRLTEREGYFEPEKRLSSLSEPIYKQGRDIGSKFRSGRDRIGFNGCCLLASEGL</sequence>
<feature type="region of interest" description="Disordered" evidence="1">
    <location>
        <begin position="732"/>
        <end position="764"/>
    </location>
</feature>
<dbReference type="EMBL" id="ML119667">
    <property type="protein sequence ID" value="RPA83073.1"/>
    <property type="molecule type" value="Genomic_DNA"/>
</dbReference>
<feature type="region of interest" description="Disordered" evidence="1">
    <location>
        <begin position="448"/>
        <end position="469"/>
    </location>
</feature>
<dbReference type="Proteomes" id="UP000275078">
    <property type="component" value="Unassembled WGS sequence"/>
</dbReference>
<evidence type="ECO:0000256" key="1">
    <source>
        <dbReference type="SAM" id="MobiDB-lite"/>
    </source>
</evidence>
<protein>
    <submittedName>
        <fullName evidence="2">Uncharacterized protein</fullName>
    </submittedName>
</protein>
<feature type="compositionally biased region" description="Low complexity" evidence="1">
    <location>
        <begin position="734"/>
        <end position="743"/>
    </location>
</feature>
<feature type="compositionally biased region" description="Basic residues" evidence="1">
    <location>
        <begin position="176"/>
        <end position="199"/>
    </location>
</feature>
<evidence type="ECO:0000313" key="3">
    <source>
        <dbReference type="Proteomes" id="UP000275078"/>
    </source>
</evidence>
<feature type="compositionally biased region" description="Basic and acidic residues" evidence="1">
    <location>
        <begin position="307"/>
        <end position="317"/>
    </location>
</feature>
<feature type="region of interest" description="Disordered" evidence="1">
    <location>
        <begin position="139"/>
        <end position="246"/>
    </location>
</feature>
<accession>A0A3N4IAG3</accession>
<feature type="compositionally biased region" description="Polar residues" evidence="1">
    <location>
        <begin position="162"/>
        <end position="173"/>
    </location>
</feature>
<organism evidence="2 3">
    <name type="scientific">Ascobolus immersus RN42</name>
    <dbReference type="NCBI Taxonomy" id="1160509"/>
    <lineage>
        <taxon>Eukaryota</taxon>
        <taxon>Fungi</taxon>
        <taxon>Dikarya</taxon>
        <taxon>Ascomycota</taxon>
        <taxon>Pezizomycotina</taxon>
        <taxon>Pezizomycetes</taxon>
        <taxon>Pezizales</taxon>
        <taxon>Ascobolaceae</taxon>
        <taxon>Ascobolus</taxon>
    </lineage>
</organism>
<dbReference type="AlphaFoldDB" id="A0A3N4IAG3"/>
<gene>
    <name evidence="2" type="ORF">BJ508DRAFT_305088</name>
</gene>
<feature type="region of interest" description="Disordered" evidence="1">
    <location>
        <begin position="1"/>
        <end position="64"/>
    </location>
</feature>
<name>A0A3N4IAG3_ASCIM</name>
<proteinExistence type="predicted"/>
<reference evidence="2 3" key="1">
    <citation type="journal article" date="2018" name="Nat. Ecol. Evol.">
        <title>Pezizomycetes genomes reveal the molecular basis of ectomycorrhizal truffle lifestyle.</title>
        <authorList>
            <person name="Murat C."/>
            <person name="Payen T."/>
            <person name="Noel B."/>
            <person name="Kuo A."/>
            <person name="Morin E."/>
            <person name="Chen J."/>
            <person name="Kohler A."/>
            <person name="Krizsan K."/>
            <person name="Balestrini R."/>
            <person name="Da Silva C."/>
            <person name="Montanini B."/>
            <person name="Hainaut M."/>
            <person name="Levati E."/>
            <person name="Barry K.W."/>
            <person name="Belfiori B."/>
            <person name="Cichocki N."/>
            <person name="Clum A."/>
            <person name="Dockter R.B."/>
            <person name="Fauchery L."/>
            <person name="Guy J."/>
            <person name="Iotti M."/>
            <person name="Le Tacon F."/>
            <person name="Lindquist E.A."/>
            <person name="Lipzen A."/>
            <person name="Malagnac F."/>
            <person name="Mello A."/>
            <person name="Molinier V."/>
            <person name="Miyauchi S."/>
            <person name="Poulain J."/>
            <person name="Riccioni C."/>
            <person name="Rubini A."/>
            <person name="Sitrit Y."/>
            <person name="Splivallo R."/>
            <person name="Traeger S."/>
            <person name="Wang M."/>
            <person name="Zifcakova L."/>
            <person name="Wipf D."/>
            <person name="Zambonelli A."/>
            <person name="Paolocci F."/>
            <person name="Nowrousian M."/>
            <person name="Ottonello S."/>
            <person name="Baldrian P."/>
            <person name="Spatafora J.W."/>
            <person name="Henrissat B."/>
            <person name="Nagy L.G."/>
            <person name="Aury J.M."/>
            <person name="Wincker P."/>
            <person name="Grigoriev I.V."/>
            <person name="Bonfante P."/>
            <person name="Martin F.M."/>
        </authorList>
    </citation>
    <scope>NUCLEOTIDE SEQUENCE [LARGE SCALE GENOMIC DNA]</scope>
    <source>
        <strain evidence="2 3">RN42</strain>
    </source>
</reference>